<reference evidence="2 3" key="1">
    <citation type="submission" date="2019-06" db="EMBL/GenBank/DDBJ databases">
        <title>Whole genome sequence for Cellvibrionaceae sp. R142.</title>
        <authorList>
            <person name="Wang G."/>
        </authorList>
    </citation>
    <scope>NUCLEOTIDE SEQUENCE [LARGE SCALE GENOMIC DNA]</scope>
    <source>
        <strain evidence="2 3">R142</strain>
    </source>
</reference>
<name>A0A545T035_9GAMM</name>
<dbReference type="Pfam" id="PF10986">
    <property type="entry name" value="ZrgA"/>
    <property type="match status" value="1"/>
</dbReference>
<gene>
    <name evidence="2" type="ORF">FKG94_21415</name>
</gene>
<comment type="caution">
    <text evidence="2">The sequence shown here is derived from an EMBL/GenBank/DDBJ whole genome shotgun (WGS) entry which is preliminary data.</text>
</comment>
<evidence type="ECO:0000313" key="2">
    <source>
        <dbReference type="EMBL" id="TQV70582.1"/>
    </source>
</evidence>
<sequence>MESSVRCSMIFIGFSVLIITTAEAQKAHVHGTAVLTLAVEYKNLEIQFESPATNLVGFEHDASSPDEKQAVKQAEAILESSDLLFSFFGTSCEPEETTVDMAGVTGDQHGHHDHSRGHNESTHSESTHSEIRAHYRFVCKDAESLKSVSTALFHRFPGIEAINAIWVSASQQGTEWLRPDRNTFSLNKKQ</sequence>
<feature type="compositionally biased region" description="Basic and acidic residues" evidence="1">
    <location>
        <begin position="116"/>
        <end position="128"/>
    </location>
</feature>
<dbReference type="OrthoDB" id="7346546at2"/>
<evidence type="ECO:0000313" key="3">
    <source>
        <dbReference type="Proteomes" id="UP000319732"/>
    </source>
</evidence>
<dbReference type="Proteomes" id="UP000319732">
    <property type="component" value="Unassembled WGS sequence"/>
</dbReference>
<keyword evidence="3" id="KW-1185">Reference proteome</keyword>
<dbReference type="InterPro" id="IPR021253">
    <property type="entry name" value="ZrgA-like"/>
</dbReference>
<protein>
    <submittedName>
        <fullName evidence="2">DUF2796 domain-containing protein</fullName>
    </submittedName>
</protein>
<feature type="region of interest" description="Disordered" evidence="1">
    <location>
        <begin position="106"/>
        <end position="128"/>
    </location>
</feature>
<dbReference type="AlphaFoldDB" id="A0A545T035"/>
<evidence type="ECO:0000256" key="1">
    <source>
        <dbReference type="SAM" id="MobiDB-lite"/>
    </source>
</evidence>
<accession>A0A545T035</accession>
<dbReference type="EMBL" id="VHSG01000024">
    <property type="protein sequence ID" value="TQV70582.1"/>
    <property type="molecule type" value="Genomic_DNA"/>
</dbReference>
<proteinExistence type="predicted"/>
<organism evidence="2 3">
    <name type="scientific">Exilibacterium tricleocarpae</name>
    <dbReference type="NCBI Taxonomy" id="2591008"/>
    <lineage>
        <taxon>Bacteria</taxon>
        <taxon>Pseudomonadati</taxon>
        <taxon>Pseudomonadota</taxon>
        <taxon>Gammaproteobacteria</taxon>
        <taxon>Cellvibrionales</taxon>
        <taxon>Cellvibrionaceae</taxon>
        <taxon>Exilibacterium</taxon>
    </lineage>
</organism>
<dbReference type="RefSeq" id="WP_142928992.1">
    <property type="nucleotide sequence ID" value="NZ_ML660102.1"/>
</dbReference>